<feature type="compositionally biased region" description="Basic residues" evidence="2">
    <location>
        <begin position="1"/>
        <end position="18"/>
    </location>
</feature>
<evidence type="ECO:0000256" key="2">
    <source>
        <dbReference type="SAM" id="MobiDB-lite"/>
    </source>
</evidence>
<dbReference type="GeneID" id="37013969"/>
<feature type="region of interest" description="Disordered" evidence="2">
    <location>
        <begin position="1"/>
        <end position="30"/>
    </location>
</feature>
<proteinExistence type="predicted"/>
<dbReference type="EMBL" id="KZ819325">
    <property type="protein sequence ID" value="PWN21372.1"/>
    <property type="molecule type" value="Genomic_DNA"/>
</dbReference>
<dbReference type="RefSeq" id="XP_025348532.1">
    <property type="nucleotide sequence ID" value="XM_025492235.1"/>
</dbReference>
<dbReference type="OrthoDB" id="4676at2759"/>
<keyword evidence="1" id="KW-0175">Coiled coil</keyword>
<feature type="coiled-coil region" evidence="1">
    <location>
        <begin position="193"/>
        <end position="220"/>
    </location>
</feature>
<dbReference type="AlphaFoldDB" id="A0A316U887"/>
<reference evidence="3 4" key="1">
    <citation type="journal article" date="2018" name="Mol. Biol. Evol.">
        <title>Broad Genomic Sampling Reveals a Smut Pathogenic Ancestry of the Fungal Clade Ustilaginomycotina.</title>
        <authorList>
            <person name="Kijpornyongpan T."/>
            <person name="Mondo S.J."/>
            <person name="Barry K."/>
            <person name="Sandor L."/>
            <person name="Lee J."/>
            <person name="Lipzen A."/>
            <person name="Pangilinan J."/>
            <person name="LaButti K."/>
            <person name="Hainaut M."/>
            <person name="Henrissat B."/>
            <person name="Grigoriev I.V."/>
            <person name="Spatafora J.W."/>
            <person name="Aime M.C."/>
        </authorList>
    </citation>
    <scope>NUCLEOTIDE SEQUENCE [LARGE SCALE GENOMIC DNA]</scope>
    <source>
        <strain evidence="3 4">MCA 4718</strain>
    </source>
</reference>
<sequence length="370" mass="40370">MAPKKRSAAQGGRTKKAQKKESPKPQEEVQLDTRALLSWLLSDEALSLAYPPIERGKGEVDWSDAEVQKGGKKAPPPPLQRSGEGKTAKDGGKGEEETPLLYPAPYPAFSPFLTLVSSYLLSKPISHKLGLRTISTALNAPFNLRTRSAWEEIGYEGRRRVMWEAKTQHKEKSAEQLGEVLSGLRELEGDEKGDEHEDELRKLKSEVDKAAKDTKGAESRAGAREAVQEHLTKIKGLGKGACEIFIRRIQHPWASLYPYADSRSLEYAHEIGLLKEGLPEKDYTAPEDMDGLILERSKDLLAVFREGGLGGAEGGDGEREKFVRLLDVLVGLGLQKQLVEARKRAAGGGAANGGGKDNVKEEQEAGTAVA</sequence>
<protein>
    <submittedName>
        <fullName evidence="3">Uncharacterized protein</fullName>
    </submittedName>
</protein>
<evidence type="ECO:0000313" key="3">
    <source>
        <dbReference type="EMBL" id="PWN21372.1"/>
    </source>
</evidence>
<feature type="compositionally biased region" description="Gly residues" evidence="2">
    <location>
        <begin position="346"/>
        <end position="356"/>
    </location>
</feature>
<name>A0A316U887_9BASI</name>
<evidence type="ECO:0000313" key="4">
    <source>
        <dbReference type="Proteomes" id="UP000245942"/>
    </source>
</evidence>
<dbReference type="Proteomes" id="UP000245942">
    <property type="component" value="Unassembled WGS sequence"/>
</dbReference>
<organism evidence="3 4">
    <name type="scientific">Pseudomicrostroma glucosiphilum</name>
    <dbReference type="NCBI Taxonomy" id="1684307"/>
    <lineage>
        <taxon>Eukaryota</taxon>
        <taxon>Fungi</taxon>
        <taxon>Dikarya</taxon>
        <taxon>Basidiomycota</taxon>
        <taxon>Ustilaginomycotina</taxon>
        <taxon>Exobasidiomycetes</taxon>
        <taxon>Microstromatales</taxon>
        <taxon>Microstromatales incertae sedis</taxon>
        <taxon>Pseudomicrostroma</taxon>
    </lineage>
</organism>
<gene>
    <name evidence="3" type="ORF">BCV69DRAFT_282106</name>
</gene>
<evidence type="ECO:0000256" key="1">
    <source>
        <dbReference type="SAM" id="Coils"/>
    </source>
</evidence>
<feature type="region of interest" description="Disordered" evidence="2">
    <location>
        <begin position="346"/>
        <end position="370"/>
    </location>
</feature>
<keyword evidence="4" id="KW-1185">Reference proteome</keyword>
<feature type="region of interest" description="Disordered" evidence="2">
    <location>
        <begin position="55"/>
        <end position="99"/>
    </location>
</feature>
<accession>A0A316U887</accession>
<feature type="compositionally biased region" description="Basic and acidic residues" evidence="2">
    <location>
        <begin position="83"/>
        <end position="96"/>
    </location>
</feature>